<organism evidence="2 3">
    <name type="scientific">Lactuca sativa</name>
    <name type="common">Garden lettuce</name>
    <dbReference type="NCBI Taxonomy" id="4236"/>
    <lineage>
        <taxon>Eukaryota</taxon>
        <taxon>Viridiplantae</taxon>
        <taxon>Streptophyta</taxon>
        <taxon>Embryophyta</taxon>
        <taxon>Tracheophyta</taxon>
        <taxon>Spermatophyta</taxon>
        <taxon>Magnoliopsida</taxon>
        <taxon>eudicotyledons</taxon>
        <taxon>Gunneridae</taxon>
        <taxon>Pentapetalae</taxon>
        <taxon>asterids</taxon>
        <taxon>campanulids</taxon>
        <taxon>Asterales</taxon>
        <taxon>Asteraceae</taxon>
        <taxon>Cichorioideae</taxon>
        <taxon>Cichorieae</taxon>
        <taxon>Lactucinae</taxon>
        <taxon>Lactuca</taxon>
    </lineage>
</organism>
<dbReference type="PANTHER" id="PTHR21321:SF4">
    <property type="entry name" value="EXOSOME COMPLEX COMPONENT RRP4"/>
    <property type="match status" value="1"/>
</dbReference>
<dbReference type="Gene3D" id="2.40.50.140">
    <property type="entry name" value="Nucleic acid-binding proteins"/>
    <property type="match status" value="1"/>
</dbReference>
<dbReference type="InterPro" id="IPR012340">
    <property type="entry name" value="NA-bd_OB-fold"/>
</dbReference>
<dbReference type="GO" id="GO:0000178">
    <property type="term" value="C:exosome (RNase complex)"/>
    <property type="evidence" value="ECO:0007669"/>
    <property type="project" value="InterPro"/>
</dbReference>
<dbReference type="AlphaFoldDB" id="A0A9R1WHB7"/>
<dbReference type="Gene3D" id="2.40.50.100">
    <property type="match status" value="1"/>
</dbReference>
<dbReference type="Pfam" id="PF21266">
    <property type="entry name" value="S1_RRP4"/>
    <property type="match status" value="1"/>
</dbReference>
<reference evidence="2 3" key="1">
    <citation type="journal article" date="2017" name="Nat. Commun.">
        <title>Genome assembly with in vitro proximity ligation data and whole-genome triplication in lettuce.</title>
        <authorList>
            <person name="Reyes-Chin-Wo S."/>
            <person name="Wang Z."/>
            <person name="Yang X."/>
            <person name="Kozik A."/>
            <person name="Arikit S."/>
            <person name="Song C."/>
            <person name="Xia L."/>
            <person name="Froenicke L."/>
            <person name="Lavelle D.O."/>
            <person name="Truco M.J."/>
            <person name="Xia R."/>
            <person name="Zhu S."/>
            <person name="Xu C."/>
            <person name="Xu H."/>
            <person name="Xu X."/>
            <person name="Cox K."/>
            <person name="Korf I."/>
            <person name="Meyers B.C."/>
            <person name="Michelmore R.W."/>
        </authorList>
    </citation>
    <scope>NUCLEOTIDE SEQUENCE [LARGE SCALE GENOMIC DNA]</scope>
    <source>
        <strain evidence="3">cv. Salinas</strain>
        <tissue evidence="2">Seedlings</tissue>
    </source>
</reference>
<comment type="caution">
    <text evidence="2">The sequence shown here is derived from an EMBL/GenBank/DDBJ whole genome shotgun (WGS) entry which is preliminary data.</text>
</comment>
<dbReference type="CDD" id="cd05789">
    <property type="entry name" value="S1_Rrp4"/>
    <property type="match status" value="1"/>
</dbReference>
<dbReference type="SUPFAM" id="SSF50249">
    <property type="entry name" value="Nucleic acid-binding proteins"/>
    <property type="match status" value="1"/>
</dbReference>
<dbReference type="Proteomes" id="UP000235145">
    <property type="component" value="Unassembled WGS sequence"/>
</dbReference>
<feature type="domain" description="RRP4 S1" evidence="1">
    <location>
        <begin position="125"/>
        <end position="194"/>
    </location>
</feature>
<dbReference type="InterPro" id="IPR026699">
    <property type="entry name" value="Exosome_RNA_bind1/RRP40/RRP4"/>
</dbReference>
<evidence type="ECO:0000259" key="1">
    <source>
        <dbReference type="Pfam" id="PF21266"/>
    </source>
</evidence>
<dbReference type="GO" id="GO:0003723">
    <property type="term" value="F:RNA binding"/>
    <property type="evidence" value="ECO:0007669"/>
    <property type="project" value="InterPro"/>
</dbReference>
<dbReference type="InterPro" id="IPR048565">
    <property type="entry name" value="S1_RRP4"/>
</dbReference>
<gene>
    <name evidence="2" type="ORF">LSAT_V11C200050650</name>
</gene>
<name>A0A9R1WHB7_LACSA</name>
<keyword evidence="3" id="KW-1185">Reference proteome</keyword>
<evidence type="ECO:0000313" key="2">
    <source>
        <dbReference type="EMBL" id="KAJ0223814.1"/>
    </source>
</evidence>
<sequence length="245" mass="27908">MRGIELSLNQTQKLRLQRVLELLESMSSGTNYDSSVTVADSIHVKQEDGVLKGHGMTELEGEVVTTVCGVIERVNKLVYWNLNWCRYKPEVGDIIVAHLNTPAYMQFFSSEKIKFVAVALKCLIQVRNVAPKRWRLEINFSQDAVLMLSLMNLPDRYISPSMSYGHVNMRWTAVDELNMCTIFEENDVICAEVRDFMCDGNLQLQARSQKYGKGSDADSISIFSKEAKTTFPSSTTVWIRPHTWL</sequence>
<evidence type="ECO:0000313" key="3">
    <source>
        <dbReference type="Proteomes" id="UP000235145"/>
    </source>
</evidence>
<accession>A0A9R1WHB7</accession>
<dbReference type="PANTHER" id="PTHR21321">
    <property type="entry name" value="PNAS-3 RELATED"/>
    <property type="match status" value="1"/>
</dbReference>
<protein>
    <recommendedName>
        <fullName evidence="1">RRP4 S1 domain-containing protein</fullName>
    </recommendedName>
</protein>
<dbReference type="EMBL" id="NBSK02000002">
    <property type="protein sequence ID" value="KAJ0223814.1"/>
    <property type="molecule type" value="Genomic_DNA"/>
</dbReference>
<proteinExistence type="predicted"/>